<name>A0A0C3AMY6_SERVB</name>
<protein>
    <submittedName>
        <fullName evidence="2">Uncharacterized protein</fullName>
    </submittedName>
</protein>
<proteinExistence type="predicted"/>
<reference evidence="2 3" key="1">
    <citation type="submission" date="2014-04" db="EMBL/GenBank/DDBJ databases">
        <authorList>
            <consortium name="DOE Joint Genome Institute"/>
            <person name="Kuo A."/>
            <person name="Zuccaro A."/>
            <person name="Kohler A."/>
            <person name="Nagy L.G."/>
            <person name="Floudas D."/>
            <person name="Copeland A."/>
            <person name="Barry K.W."/>
            <person name="Cichocki N."/>
            <person name="Veneault-Fourrey C."/>
            <person name="LaButti K."/>
            <person name="Lindquist E.A."/>
            <person name="Lipzen A."/>
            <person name="Lundell T."/>
            <person name="Morin E."/>
            <person name="Murat C."/>
            <person name="Sun H."/>
            <person name="Tunlid A."/>
            <person name="Henrissat B."/>
            <person name="Grigoriev I.V."/>
            <person name="Hibbett D.S."/>
            <person name="Martin F."/>
            <person name="Nordberg H.P."/>
            <person name="Cantor M.N."/>
            <person name="Hua S.X."/>
        </authorList>
    </citation>
    <scope>NUCLEOTIDE SEQUENCE [LARGE SCALE GENOMIC DNA]</scope>
    <source>
        <strain evidence="2 3">MAFF 305830</strain>
    </source>
</reference>
<gene>
    <name evidence="2" type="ORF">M408DRAFT_29595</name>
</gene>
<dbReference type="Proteomes" id="UP000054097">
    <property type="component" value="Unassembled WGS sequence"/>
</dbReference>
<organism evidence="2 3">
    <name type="scientific">Serendipita vermifera MAFF 305830</name>
    <dbReference type="NCBI Taxonomy" id="933852"/>
    <lineage>
        <taxon>Eukaryota</taxon>
        <taxon>Fungi</taxon>
        <taxon>Dikarya</taxon>
        <taxon>Basidiomycota</taxon>
        <taxon>Agaricomycotina</taxon>
        <taxon>Agaricomycetes</taxon>
        <taxon>Sebacinales</taxon>
        <taxon>Serendipitaceae</taxon>
        <taxon>Serendipita</taxon>
    </lineage>
</organism>
<accession>A0A0C3AMY6</accession>
<dbReference type="EMBL" id="KN824384">
    <property type="protein sequence ID" value="KIM21399.1"/>
    <property type="molecule type" value="Genomic_DNA"/>
</dbReference>
<feature type="compositionally biased region" description="Acidic residues" evidence="1">
    <location>
        <begin position="204"/>
        <end position="213"/>
    </location>
</feature>
<sequence>MLVRRTKEVVPVLLGPSIPNRHHGAAAEEHWCRTMMILFKPWRLPSGLKLPTQSWAKAFSLEEFTPDLHAFMTNTTILAECRDARDAQRASRANKGPVAWNVTHDAPPASADELLTNLILDEARDVVSAQVDDSDAHVDGDEPQALLAEQVFGPSFVLSSSQGGVSDAARVILDEQDHAQVRTHTDLIRALKRTKRPLSRDAVEENDSDEDDERSQSEQEQLEIVPPSTI</sequence>
<evidence type="ECO:0000313" key="3">
    <source>
        <dbReference type="Proteomes" id="UP000054097"/>
    </source>
</evidence>
<reference evidence="3" key="2">
    <citation type="submission" date="2015-01" db="EMBL/GenBank/DDBJ databases">
        <title>Evolutionary Origins and Diversification of the Mycorrhizal Mutualists.</title>
        <authorList>
            <consortium name="DOE Joint Genome Institute"/>
            <consortium name="Mycorrhizal Genomics Consortium"/>
            <person name="Kohler A."/>
            <person name="Kuo A."/>
            <person name="Nagy L.G."/>
            <person name="Floudas D."/>
            <person name="Copeland A."/>
            <person name="Barry K.W."/>
            <person name="Cichocki N."/>
            <person name="Veneault-Fourrey C."/>
            <person name="LaButti K."/>
            <person name="Lindquist E.A."/>
            <person name="Lipzen A."/>
            <person name="Lundell T."/>
            <person name="Morin E."/>
            <person name="Murat C."/>
            <person name="Riley R."/>
            <person name="Ohm R."/>
            <person name="Sun H."/>
            <person name="Tunlid A."/>
            <person name="Henrissat B."/>
            <person name="Grigoriev I.V."/>
            <person name="Hibbett D.S."/>
            <person name="Martin F."/>
        </authorList>
    </citation>
    <scope>NUCLEOTIDE SEQUENCE [LARGE SCALE GENOMIC DNA]</scope>
    <source>
        <strain evidence="3">MAFF 305830</strain>
    </source>
</reference>
<keyword evidence="3" id="KW-1185">Reference proteome</keyword>
<evidence type="ECO:0000256" key="1">
    <source>
        <dbReference type="SAM" id="MobiDB-lite"/>
    </source>
</evidence>
<dbReference type="STRING" id="933852.A0A0C3AMY6"/>
<dbReference type="OrthoDB" id="3050185at2759"/>
<dbReference type="AlphaFoldDB" id="A0A0C3AMY6"/>
<feature type="region of interest" description="Disordered" evidence="1">
    <location>
        <begin position="194"/>
        <end position="230"/>
    </location>
</feature>
<evidence type="ECO:0000313" key="2">
    <source>
        <dbReference type="EMBL" id="KIM21399.1"/>
    </source>
</evidence>
<dbReference type="HOGENOM" id="CLU_1205391_0_0_1"/>